<keyword evidence="1" id="KW-0472">Membrane</keyword>
<dbReference type="Pfam" id="PF13347">
    <property type="entry name" value="MFS_2"/>
    <property type="match status" value="1"/>
</dbReference>
<dbReference type="SUPFAM" id="SSF103473">
    <property type="entry name" value="MFS general substrate transporter"/>
    <property type="match status" value="1"/>
</dbReference>
<sequence length="465" mass="52826">MPRELHGKRLVGYAMGSFGITLTNIFSEVFSFQYYVYTINLDSLLVSIGLSFTIIISAIFAIIFGVVVDNKKPSKIGKRRPFLLIGLPIWIFTNIIIWFPPWKCPQNNSMFLPTALFFWVVTMSKSLFGTLIFNVYLSMLPEQSQTLENREKVASLRVIFRIIASVISIFMPLLVQSLVDDPQNVKWWQSSGKLMLLYIPIIGSVFTVFGLVSVLCVFFSVDESFHEINPDFEKPKFSMKNIISHLGLPARDKKFRIIVTSDFIMSFGAFWGFLIFSFQTYVLNFREAQFFIYVLISIFGKLGWYIYWKQVIKKKTERRELFNSYLVCLLIGGMVSFLDLFYLIPSLNFGSKLLLYIIIFSTILGSDYSLPLFAIPITASLIHDAASKIDSANIEKSISEISGIYYGFSSFLTSAGYSISTLIAGIILTGANAENPTIILILIATRGVFNGIGLIWLRRLKFNEL</sequence>
<feature type="transmembrane region" description="Helical" evidence="1">
    <location>
        <begin position="257"/>
        <end position="278"/>
    </location>
</feature>
<accession>A0A0F9KU77</accession>
<feature type="transmembrane region" description="Helical" evidence="1">
    <location>
        <begin position="80"/>
        <end position="99"/>
    </location>
</feature>
<proteinExistence type="predicted"/>
<dbReference type="InterPro" id="IPR039672">
    <property type="entry name" value="MFS_2"/>
</dbReference>
<protein>
    <recommendedName>
        <fullName evidence="3">Major facilitator superfamily (MFS) profile domain-containing protein</fullName>
    </recommendedName>
</protein>
<feature type="transmembrane region" description="Helical" evidence="1">
    <location>
        <begin position="43"/>
        <end position="68"/>
    </location>
</feature>
<dbReference type="PANTHER" id="PTHR11328:SF24">
    <property type="entry name" value="MAJOR FACILITATOR SUPERFAMILY (MFS) PROFILE DOMAIN-CONTAINING PROTEIN"/>
    <property type="match status" value="1"/>
</dbReference>
<feature type="transmembrane region" description="Helical" evidence="1">
    <location>
        <begin position="12"/>
        <end position="37"/>
    </location>
</feature>
<feature type="transmembrane region" description="Helical" evidence="1">
    <location>
        <begin position="403"/>
        <end position="431"/>
    </location>
</feature>
<reference evidence="2" key="1">
    <citation type="journal article" date="2015" name="Nature">
        <title>Complex archaea that bridge the gap between prokaryotes and eukaryotes.</title>
        <authorList>
            <person name="Spang A."/>
            <person name="Saw J.H."/>
            <person name="Jorgensen S.L."/>
            <person name="Zaremba-Niedzwiedzka K."/>
            <person name="Martijn J."/>
            <person name="Lind A.E."/>
            <person name="van Eijk R."/>
            <person name="Schleper C."/>
            <person name="Guy L."/>
            <person name="Ettema T.J."/>
        </authorList>
    </citation>
    <scope>NUCLEOTIDE SEQUENCE</scope>
</reference>
<organism evidence="2">
    <name type="scientific">marine sediment metagenome</name>
    <dbReference type="NCBI Taxonomy" id="412755"/>
    <lineage>
        <taxon>unclassified sequences</taxon>
        <taxon>metagenomes</taxon>
        <taxon>ecological metagenomes</taxon>
    </lineage>
</organism>
<dbReference type="Gene3D" id="1.20.1250.20">
    <property type="entry name" value="MFS general substrate transporter like domains"/>
    <property type="match status" value="1"/>
</dbReference>
<dbReference type="AlphaFoldDB" id="A0A0F9KU77"/>
<dbReference type="GO" id="GO:0015293">
    <property type="term" value="F:symporter activity"/>
    <property type="evidence" value="ECO:0007669"/>
    <property type="project" value="InterPro"/>
</dbReference>
<gene>
    <name evidence="2" type="ORF">LCGC14_1290830</name>
</gene>
<keyword evidence="1" id="KW-0812">Transmembrane</keyword>
<dbReference type="GO" id="GO:0008643">
    <property type="term" value="P:carbohydrate transport"/>
    <property type="evidence" value="ECO:0007669"/>
    <property type="project" value="InterPro"/>
</dbReference>
<feature type="transmembrane region" description="Helical" evidence="1">
    <location>
        <begin position="320"/>
        <end position="344"/>
    </location>
</feature>
<feature type="transmembrane region" description="Helical" evidence="1">
    <location>
        <begin position="195"/>
        <end position="219"/>
    </location>
</feature>
<dbReference type="GO" id="GO:0005886">
    <property type="term" value="C:plasma membrane"/>
    <property type="evidence" value="ECO:0007669"/>
    <property type="project" value="TreeGrafter"/>
</dbReference>
<evidence type="ECO:0000313" key="2">
    <source>
        <dbReference type="EMBL" id="KKM85263.1"/>
    </source>
</evidence>
<feature type="transmembrane region" description="Helical" evidence="1">
    <location>
        <begin position="437"/>
        <end position="457"/>
    </location>
</feature>
<feature type="transmembrane region" description="Helical" evidence="1">
    <location>
        <begin position="356"/>
        <end position="382"/>
    </location>
</feature>
<feature type="transmembrane region" description="Helical" evidence="1">
    <location>
        <begin position="290"/>
        <end position="308"/>
    </location>
</feature>
<feature type="transmembrane region" description="Helical" evidence="1">
    <location>
        <begin position="111"/>
        <end position="137"/>
    </location>
</feature>
<keyword evidence="1" id="KW-1133">Transmembrane helix</keyword>
<evidence type="ECO:0008006" key="3">
    <source>
        <dbReference type="Google" id="ProtNLM"/>
    </source>
</evidence>
<comment type="caution">
    <text evidence="2">The sequence shown here is derived from an EMBL/GenBank/DDBJ whole genome shotgun (WGS) entry which is preliminary data.</text>
</comment>
<dbReference type="InterPro" id="IPR036259">
    <property type="entry name" value="MFS_trans_sf"/>
</dbReference>
<dbReference type="EMBL" id="LAZR01007439">
    <property type="protein sequence ID" value="KKM85263.1"/>
    <property type="molecule type" value="Genomic_DNA"/>
</dbReference>
<name>A0A0F9KU77_9ZZZZ</name>
<evidence type="ECO:0000256" key="1">
    <source>
        <dbReference type="SAM" id="Phobius"/>
    </source>
</evidence>
<dbReference type="PANTHER" id="PTHR11328">
    <property type="entry name" value="MAJOR FACILITATOR SUPERFAMILY DOMAIN-CONTAINING PROTEIN"/>
    <property type="match status" value="1"/>
</dbReference>
<feature type="transmembrane region" description="Helical" evidence="1">
    <location>
        <begin position="158"/>
        <end position="175"/>
    </location>
</feature>